<gene>
    <name evidence="2" type="ORF">BDV98DRAFT_635582</name>
</gene>
<feature type="compositionally biased region" description="Low complexity" evidence="1">
    <location>
        <begin position="128"/>
        <end position="138"/>
    </location>
</feature>
<proteinExistence type="predicted"/>
<evidence type="ECO:0000313" key="2">
    <source>
        <dbReference type="EMBL" id="TFK96687.1"/>
    </source>
</evidence>
<protein>
    <submittedName>
        <fullName evidence="2">Uncharacterized protein</fullName>
    </submittedName>
</protein>
<name>A0A5C3Q697_9AGAR</name>
<keyword evidence="3" id="KW-1185">Reference proteome</keyword>
<reference evidence="2 3" key="1">
    <citation type="journal article" date="2019" name="Nat. Ecol. Evol.">
        <title>Megaphylogeny resolves global patterns of mushroom evolution.</title>
        <authorList>
            <person name="Varga T."/>
            <person name="Krizsan K."/>
            <person name="Foldi C."/>
            <person name="Dima B."/>
            <person name="Sanchez-Garcia M."/>
            <person name="Sanchez-Ramirez S."/>
            <person name="Szollosi G.J."/>
            <person name="Szarkandi J.G."/>
            <person name="Papp V."/>
            <person name="Albert L."/>
            <person name="Andreopoulos W."/>
            <person name="Angelini C."/>
            <person name="Antonin V."/>
            <person name="Barry K.W."/>
            <person name="Bougher N.L."/>
            <person name="Buchanan P."/>
            <person name="Buyck B."/>
            <person name="Bense V."/>
            <person name="Catcheside P."/>
            <person name="Chovatia M."/>
            <person name="Cooper J."/>
            <person name="Damon W."/>
            <person name="Desjardin D."/>
            <person name="Finy P."/>
            <person name="Geml J."/>
            <person name="Haridas S."/>
            <person name="Hughes K."/>
            <person name="Justo A."/>
            <person name="Karasinski D."/>
            <person name="Kautmanova I."/>
            <person name="Kiss B."/>
            <person name="Kocsube S."/>
            <person name="Kotiranta H."/>
            <person name="LaButti K.M."/>
            <person name="Lechner B.E."/>
            <person name="Liimatainen K."/>
            <person name="Lipzen A."/>
            <person name="Lukacs Z."/>
            <person name="Mihaltcheva S."/>
            <person name="Morgado L.N."/>
            <person name="Niskanen T."/>
            <person name="Noordeloos M.E."/>
            <person name="Ohm R.A."/>
            <person name="Ortiz-Santana B."/>
            <person name="Ovrebo C."/>
            <person name="Racz N."/>
            <person name="Riley R."/>
            <person name="Savchenko A."/>
            <person name="Shiryaev A."/>
            <person name="Soop K."/>
            <person name="Spirin V."/>
            <person name="Szebenyi C."/>
            <person name="Tomsovsky M."/>
            <person name="Tulloss R.E."/>
            <person name="Uehling J."/>
            <person name="Grigoriev I.V."/>
            <person name="Vagvolgyi C."/>
            <person name="Papp T."/>
            <person name="Martin F.M."/>
            <person name="Miettinen O."/>
            <person name="Hibbett D.S."/>
            <person name="Nagy L.G."/>
        </authorList>
    </citation>
    <scope>NUCLEOTIDE SEQUENCE [LARGE SCALE GENOMIC DNA]</scope>
    <source>
        <strain evidence="2 3">CBS 309.79</strain>
    </source>
</reference>
<feature type="compositionally biased region" description="Polar residues" evidence="1">
    <location>
        <begin position="51"/>
        <end position="63"/>
    </location>
</feature>
<feature type="compositionally biased region" description="Polar residues" evidence="1">
    <location>
        <begin position="110"/>
        <end position="119"/>
    </location>
</feature>
<feature type="region of interest" description="Disordered" evidence="1">
    <location>
        <begin position="51"/>
        <end position="141"/>
    </location>
</feature>
<accession>A0A5C3Q697</accession>
<evidence type="ECO:0000256" key="1">
    <source>
        <dbReference type="SAM" id="MobiDB-lite"/>
    </source>
</evidence>
<evidence type="ECO:0000313" key="3">
    <source>
        <dbReference type="Proteomes" id="UP000305067"/>
    </source>
</evidence>
<sequence length="154" mass="16732">MQPMQRQIVEKSKSQNEVCAVVVLPVDDELASAGLWSVCAPSLSAQFEAITTNSDQGSASRTRPPTDLDVQYPDHDYRGVVNPNSNPHPTQAPHISRSTPPESIAKTAPHDSNPNPQSGSEDHDQPASSITSSRSSLSRKSERLTYPCVYVYVC</sequence>
<dbReference type="Proteomes" id="UP000305067">
    <property type="component" value="Unassembled WGS sequence"/>
</dbReference>
<dbReference type="EMBL" id="ML178856">
    <property type="protein sequence ID" value="TFK96687.1"/>
    <property type="molecule type" value="Genomic_DNA"/>
</dbReference>
<dbReference type="AlphaFoldDB" id="A0A5C3Q697"/>
<organism evidence="2 3">
    <name type="scientific">Pterulicium gracile</name>
    <dbReference type="NCBI Taxonomy" id="1884261"/>
    <lineage>
        <taxon>Eukaryota</taxon>
        <taxon>Fungi</taxon>
        <taxon>Dikarya</taxon>
        <taxon>Basidiomycota</taxon>
        <taxon>Agaricomycotina</taxon>
        <taxon>Agaricomycetes</taxon>
        <taxon>Agaricomycetidae</taxon>
        <taxon>Agaricales</taxon>
        <taxon>Pleurotineae</taxon>
        <taxon>Pterulaceae</taxon>
        <taxon>Pterulicium</taxon>
    </lineage>
</organism>